<dbReference type="AlphaFoldDB" id="A0A448X1P7"/>
<proteinExistence type="predicted"/>
<dbReference type="EMBL" id="CAAALY010075942">
    <property type="protein sequence ID" value="VEL25732.1"/>
    <property type="molecule type" value="Genomic_DNA"/>
</dbReference>
<evidence type="ECO:0000313" key="3">
    <source>
        <dbReference type="Proteomes" id="UP000784294"/>
    </source>
</evidence>
<reference evidence="2" key="1">
    <citation type="submission" date="2018-11" db="EMBL/GenBank/DDBJ databases">
        <authorList>
            <consortium name="Pathogen Informatics"/>
        </authorList>
    </citation>
    <scope>NUCLEOTIDE SEQUENCE</scope>
</reference>
<sequence>MHNSIRVIGQLRRFGRQLISCHVQKNPPDPARLSACLQTRGCMLQITGISAATCAAVTYAIFPAEYELDGRPWTGRPGGRGGSRAGDEDDLNGQEETSSWPDRWTTSCHLHGPLDGPEHEETLETQETRSIWVWFCRFVEKLETGYASFIVFLTQLFFPSSLTPNSFFFLCVRIIQADSS</sequence>
<evidence type="ECO:0000256" key="1">
    <source>
        <dbReference type="SAM" id="MobiDB-lite"/>
    </source>
</evidence>
<organism evidence="2 3">
    <name type="scientific">Protopolystoma xenopodis</name>
    <dbReference type="NCBI Taxonomy" id="117903"/>
    <lineage>
        <taxon>Eukaryota</taxon>
        <taxon>Metazoa</taxon>
        <taxon>Spiralia</taxon>
        <taxon>Lophotrochozoa</taxon>
        <taxon>Platyhelminthes</taxon>
        <taxon>Monogenea</taxon>
        <taxon>Polyopisthocotylea</taxon>
        <taxon>Polystomatidea</taxon>
        <taxon>Polystomatidae</taxon>
        <taxon>Protopolystoma</taxon>
    </lineage>
</organism>
<name>A0A448X1P7_9PLAT</name>
<gene>
    <name evidence="2" type="ORF">PXEA_LOCUS19172</name>
</gene>
<evidence type="ECO:0000313" key="2">
    <source>
        <dbReference type="EMBL" id="VEL25732.1"/>
    </source>
</evidence>
<feature type="compositionally biased region" description="Polar residues" evidence="1">
    <location>
        <begin position="94"/>
        <end position="105"/>
    </location>
</feature>
<feature type="region of interest" description="Disordered" evidence="1">
    <location>
        <begin position="72"/>
        <end position="105"/>
    </location>
</feature>
<keyword evidence="3" id="KW-1185">Reference proteome</keyword>
<protein>
    <submittedName>
        <fullName evidence="2">Uncharacterized protein</fullName>
    </submittedName>
</protein>
<accession>A0A448X1P7</accession>
<comment type="caution">
    <text evidence="2">The sequence shown here is derived from an EMBL/GenBank/DDBJ whole genome shotgun (WGS) entry which is preliminary data.</text>
</comment>
<dbReference type="Proteomes" id="UP000784294">
    <property type="component" value="Unassembled WGS sequence"/>
</dbReference>